<evidence type="ECO:0000313" key="2">
    <source>
        <dbReference type="EMBL" id="PWR02221.1"/>
    </source>
</evidence>
<keyword evidence="1" id="KW-1133">Transmembrane helix</keyword>
<reference evidence="2 3" key="1">
    <citation type="submission" date="2018-05" db="EMBL/GenBank/DDBJ databases">
        <title>Rhodobacteraceae gen. nov., sp. nov. isolated from sea water.</title>
        <authorList>
            <person name="Ren Y."/>
        </authorList>
    </citation>
    <scope>NUCLEOTIDE SEQUENCE [LARGE SCALE GENOMIC DNA]</scope>
    <source>
        <strain evidence="2 3">TG-679</strain>
    </source>
</reference>
<evidence type="ECO:0000313" key="3">
    <source>
        <dbReference type="Proteomes" id="UP000245680"/>
    </source>
</evidence>
<dbReference type="Proteomes" id="UP000245680">
    <property type="component" value="Unassembled WGS sequence"/>
</dbReference>
<organism evidence="2 3">
    <name type="scientific">Meridianimarinicoccus roseus</name>
    <dbReference type="NCBI Taxonomy" id="2072018"/>
    <lineage>
        <taxon>Bacteria</taxon>
        <taxon>Pseudomonadati</taxon>
        <taxon>Pseudomonadota</taxon>
        <taxon>Alphaproteobacteria</taxon>
        <taxon>Rhodobacterales</taxon>
        <taxon>Paracoccaceae</taxon>
        <taxon>Meridianimarinicoccus</taxon>
    </lineage>
</organism>
<gene>
    <name evidence="2" type="ORF">DKT77_13240</name>
</gene>
<feature type="transmembrane region" description="Helical" evidence="1">
    <location>
        <begin position="46"/>
        <end position="65"/>
    </location>
</feature>
<comment type="caution">
    <text evidence="2">The sequence shown here is derived from an EMBL/GenBank/DDBJ whole genome shotgun (WGS) entry which is preliminary data.</text>
</comment>
<proteinExistence type="predicted"/>
<evidence type="ECO:0000256" key="1">
    <source>
        <dbReference type="SAM" id="Phobius"/>
    </source>
</evidence>
<accession>A0A2V2LED9</accession>
<protein>
    <recommendedName>
        <fullName evidence="4">VPLPA-CTERM sorting domain-containing protein</fullName>
    </recommendedName>
</protein>
<evidence type="ECO:0008006" key="4">
    <source>
        <dbReference type="Google" id="ProtNLM"/>
    </source>
</evidence>
<keyword evidence="3" id="KW-1185">Reference proteome</keyword>
<dbReference type="EMBL" id="QGKU01000039">
    <property type="protein sequence ID" value="PWR02221.1"/>
    <property type="molecule type" value="Genomic_DNA"/>
</dbReference>
<keyword evidence="1" id="KW-0472">Membrane</keyword>
<name>A0A2V2LED9_9RHOB</name>
<dbReference type="AlphaFoldDB" id="A0A2V2LED9"/>
<sequence length="71" mass="7409">MSANLTGDNRITLSFNNLSFVAGCTSTLCATLQVDITPEEKTPPPIPLPGALPLMAGALALTAALRTRRRG</sequence>
<keyword evidence="1" id="KW-0812">Transmembrane</keyword>